<accession>A0A699X454</accession>
<feature type="non-terminal residue" evidence="2">
    <location>
        <position position="84"/>
    </location>
</feature>
<protein>
    <submittedName>
        <fullName evidence="2">Uncharacterized protein</fullName>
    </submittedName>
</protein>
<gene>
    <name evidence="2" type="ORF">Tci_925219</name>
</gene>
<comment type="caution">
    <text evidence="2">The sequence shown here is derived from an EMBL/GenBank/DDBJ whole genome shotgun (WGS) entry which is preliminary data.</text>
</comment>
<evidence type="ECO:0000256" key="1">
    <source>
        <dbReference type="SAM" id="MobiDB-lite"/>
    </source>
</evidence>
<feature type="compositionally biased region" description="Basic residues" evidence="1">
    <location>
        <begin position="74"/>
        <end position="84"/>
    </location>
</feature>
<organism evidence="2">
    <name type="scientific">Tanacetum cinerariifolium</name>
    <name type="common">Dalmatian daisy</name>
    <name type="synonym">Chrysanthemum cinerariifolium</name>
    <dbReference type="NCBI Taxonomy" id="118510"/>
    <lineage>
        <taxon>Eukaryota</taxon>
        <taxon>Viridiplantae</taxon>
        <taxon>Streptophyta</taxon>
        <taxon>Embryophyta</taxon>
        <taxon>Tracheophyta</taxon>
        <taxon>Spermatophyta</taxon>
        <taxon>Magnoliopsida</taxon>
        <taxon>eudicotyledons</taxon>
        <taxon>Gunneridae</taxon>
        <taxon>Pentapetalae</taxon>
        <taxon>asterids</taxon>
        <taxon>campanulids</taxon>
        <taxon>Asterales</taxon>
        <taxon>Asteraceae</taxon>
        <taxon>Asteroideae</taxon>
        <taxon>Anthemideae</taxon>
        <taxon>Anthemidinae</taxon>
        <taxon>Tanacetum</taxon>
    </lineage>
</organism>
<name>A0A699X454_TANCI</name>
<feature type="region of interest" description="Disordered" evidence="1">
    <location>
        <begin position="19"/>
        <end position="84"/>
    </location>
</feature>
<sequence length="84" mass="9100">MKSQARGFKRFRDLSRLWYISSSPDGRGRRSTASAGKSPPPARSRRHGRSANGGPTVRAPGRLTATSPAGSGRPRWRGAGRRGR</sequence>
<reference evidence="2" key="1">
    <citation type="journal article" date="2019" name="Sci. Rep.">
        <title>Draft genome of Tanacetum cinerariifolium, the natural source of mosquito coil.</title>
        <authorList>
            <person name="Yamashiro T."/>
            <person name="Shiraishi A."/>
            <person name="Satake H."/>
            <person name="Nakayama K."/>
        </authorList>
    </citation>
    <scope>NUCLEOTIDE SEQUENCE</scope>
</reference>
<dbReference type="AlphaFoldDB" id="A0A699X454"/>
<proteinExistence type="predicted"/>
<evidence type="ECO:0000313" key="2">
    <source>
        <dbReference type="EMBL" id="GFD53250.1"/>
    </source>
</evidence>
<dbReference type="EMBL" id="BKCJ011791932">
    <property type="protein sequence ID" value="GFD53250.1"/>
    <property type="molecule type" value="Genomic_DNA"/>
</dbReference>